<evidence type="ECO:0000313" key="1">
    <source>
        <dbReference type="EMBL" id="KAI4339195.1"/>
    </source>
</evidence>
<evidence type="ECO:0000313" key="2">
    <source>
        <dbReference type="Proteomes" id="UP001057402"/>
    </source>
</evidence>
<dbReference type="EMBL" id="CM042886">
    <property type="protein sequence ID" value="KAI4339195.1"/>
    <property type="molecule type" value="Genomic_DNA"/>
</dbReference>
<proteinExistence type="predicted"/>
<dbReference type="Proteomes" id="UP001057402">
    <property type="component" value="Chromosome 7"/>
</dbReference>
<protein>
    <submittedName>
        <fullName evidence="1">Uncharacterized protein</fullName>
    </submittedName>
</protein>
<name>A0ACB9NSF6_9MYRT</name>
<gene>
    <name evidence="1" type="ORF">MLD38_024159</name>
</gene>
<keyword evidence="2" id="KW-1185">Reference proteome</keyword>
<accession>A0ACB9NSF6</accession>
<organism evidence="1 2">
    <name type="scientific">Melastoma candidum</name>
    <dbReference type="NCBI Taxonomy" id="119954"/>
    <lineage>
        <taxon>Eukaryota</taxon>
        <taxon>Viridiplantae</taxon>
        <taxon>Streptophyta</taxon>
        <taxon>Embryophyta</taxon>
        <taxon>Tracheophyta</taxon>
        <taxon>Spermatophyta</taxon>
        <taxon>Magnoliopsida</taxon>
        <taxon>eudicotyledons</taxon>
        <taxon>Gunneridae</taxon>
        <taxon>Pentapetalae</taxon>
        <taxon>rosids</taxon>
        <taxon>malvids</taxon>
        <taxon>Myrtales</taxon>
        <taxon>Melastomataceae</taxon>
        <taxon>Melastomatoideae</taxon>
        <taxon>Melastomateae</taxon>
        <taxon>Melastoma</taxon>
    </lineage>
</organism>
<reference evidence="2" key="1">
    <citation type="journal article" date="2023" name="Front. Plant Sci.">
        <title>Chromosomal-level genome assembly of Melastoma candidum provides insights into trichome evolution.</title>
        <authorList>
            <person name="Zhong Y."/>
            <person name="Wu W."/>
            <person name="Sun C."/>
            <person name="Zou P."/>
            <person name="Liu Y."/>
            <person name="Dai S."/>
            <person name="Zhou R."/>
        </authorList>
    </citation>
    <scope>NUCLEOTIDE SEQUENCE [LARGE SCALE GENOMIC DNA]</scope>
</reference>
<sequence>MKSLSRVGVGLSVIFGCLLLALFAELYYLLWWKRRRIIIAAASGPSSIEHGRLNPGSSIPNFDPKSFPGFLPQQGGDDGGLPDSDKDLFRFIPQEQDGAEAEGLGAELYKIAGPPRLLFTIAEETKEDLESDDGKSGTAKVKRSLSDYLAAVEGQTPYLTPVTSPSLLTPPITPNGTGAGNHRRPSGGFGTRPGFDPSSFESFRDAEFNKKRCSPPPTFKFLQDAEEKMRRKLMDSDPSQKPNAIAADGKPPSMTLRLAEAGGGTELITINTSK</sequence>
<comment type="caution">
    <text evidence="1">The sequence shown here is derived from an EMBL/GenBank/DDBJ whole genome shotgun (WGS) entry which is preliminary data.</text>
</comment>